<accession>A0ABU3SS41</accession>
<dbReference type="RefSeq" id="WP_316024507.1">
    <property type="nucleotide sequence ID" value="NZ_JAWDIO010000002.1"/>
</dbReference>
<protein>
    <submittedName>
        <fullName evidence="2">HDOD domain-containing protein</fullName>
    </submittedName>
</protein>
<proteinExistence type="predicted"/>
<evidence type="ECO:0000313" key="3">
    <source>
        <dbReference type="Proteomes" id="UP001247805"/>
    </source>
</evidence>
<dbReference type="SUPFAM" id="SSF109604">
    <property type="entry name" value="HD-domain/PDEase-like"/>
    <property type="match status" value="1"/>
</dbReference>
<sequence length="382" mass="43943">MEKILKTRLNNLFLDNKAAQFAVQNEGLPEAQDVAQQQNENNQRQLLDVEKQALREKRLNDKAEQSLVRTIDQQLNVEIEKRIEERLEDIEHIYSKIIGIDKALPNLLDTIGVRAATISKIEPVATEIPWFYNDLMKLINQPKYKRLDNKGNVILVDNLRVGLSFFGIENLIQIVTSLSFRRWLPQITDPYPKIKTRIWEEALATALCCKQLASFSKVEPNHAFCLGMFQLIGKVVIVRNFFRIFDEVQREAIIEAEKYAKHDAHRALSSISPNGDFLNTLIEKHAFNISTQLINKMDLKRVFIGNAMQEINQDLAYEQLSPMAKVLKQGSAYAKYRILKQHKLIDLAQAKDFVRTMNLPKGSLEILQKTDIRSLQLSTSET</sequence>
<gene>
    <name evidence="2" type="ORF">RS130_01655</name>
</gene>
<dbReference type="Proteomes" id="UP001247805">
    <property type="component" value="Unassembled WGS sequence"/>
</dbReference>
<reference evidence="2 3" key="1">
    <citation type="submission" date="2023-10" db="EMBL/GenBank/DDBJ databases">
        <title>Glaciecola aquimarina strain GGW-M5 nov., isolated from a coastal seawater.</title>
        <authorList>
            <person name="Bayburt H."/>
            <person name="Kim J.M."/>
            <person name="Choi B.J."/>
            <person name="Jeon C.O."/>
        </authorList>
    </citation>
    <scope>NUCLEOTIDE SEQUENCE [LARGE SCALE GENOMIC DNA]</scope>
    <source>
        <strain evidence="2 3">KCTC 32108</strain>
    </source>
</reference>
<organism evidence="2 3">
    <name type="scientific">Paraglaciecola aquimarina</name>
    <dbReference type="NCBI Taxonomy" id="1235557"/>
    <lineage>
        <taxon>Bacteria</taxon>
        <taxon>Pseudomonadati</taxon>
        <taxon>Pseudomonadota</taxon>
        <taxon>Gammaproteobacteria</taxon>
        <taxon>Alteromonadales</taxon>
        <taxon>Alteromonadaceae</taxon>
        <taxon>Paraglaciecola</taxon>
    </lineage>
</organism>
<dbReference type="InterPro" id="IPR013976">
    <property type="entry name" value="HDOD"/>
</dbReference>
<dbReference type="Gene3D" id="1.10.3210.10">
    <property type="entry name" value="Hypothetical protein af1432"/>
    <property type="match status" value="1"/>
</dbReference>
<evidence type="ECO:0000259" key="1">
    <source>
        <dbReference type="PROSITE" id="PS51833"/>
    </source>
</evidence>
<keyword evidence="3" id="KW-1185">Reference proteome</keyword>
<dbReference type="PROSITE" id="PS51833">
    <property type="entry name" value="HDOD"/>
    <property type="match status" value="1"/>
</dbReference>
<dbReference type="EMBL" id="JAWDIO010000002">
    <property type="protein sequence ID" value="MDU0352800.1"/>
    <property type="molecule type" value="Genomic_DNA"/>
</dbReference>
<name>A0ABU3SS41_9ALTE</name>
<comment type="caution">
    <text evidence="2">The sequence shown here is derived from an EMBL/GenBank/DDBJ whole genome shotgun (WGS) entry which is preliminary data.</text>
</comment>
<evidence type="ECO:0000313" key="2">
    <source>
        <dbReference type="EMBL" id="MDU0352800.1"/>
    </source>
</evidence>
<feature type="domain" description="HDOD" evidence="1">
    <location>
        <begin position="97"/>
        <end position="303"/>
    </location>
</feature>
<dbReference type="Pfam" id="PF08668">
    <property type="entry name" value="HDOD"/>
    <property type="match status" value="1"/>
</dbReference>